<accession>A0A099SXV5</accession>
<dbReference type="Pfam" id="PF08241">
    <property type="entry name" value="Methyltransf_11"/>
    <property type="match status" value="1"/>
</dbReference>
<evidence type="ECO:0000313" key="2">
    <source>
        <dbReference type="EMBL" id="KGK97732.1"/>
    </source>
</evidence>
<reference evidence="2 3" key="1">
    <citation type="submission" date="2014-09" db="EMBL/GenBank/DDBJ databases">
        <title>Draft genome sequence of an obligately methylotrophic methanogen, Methanococcoides methylutens, isolated from marine sediment.</title>
        <authorList>
            <person name="Guan Y."/>
            <person name="Ngugi D.K."/>
            <person name="Blom J."/>
            <person name="Ali S."/>
            <person name="Ferry J.G."/>
            <person name="Stingl U."/>
        </authorList>
    </citation>
    <scope>NUCLEOTIDE SEQUENCE [LARGE SCALE GENOMIC DNA]</scope>
    <source>
        <strain evidence="2 3">DSM 2657</strain>
    </source>
</reference>
<organism evidence="2 3">
    <name type="scientific">Methanococcoides methylutens</name>
    <dbReference type="NCBI Taxonomy" id="2226"/>
    <lineage>
        <taxon>Archaea</taxon>
        <taxon>Methanobacteriati</taxon>
        <taxon>Methanobacteriota</taxon>
        <taxon>Stenosarchaea group</taxon>
        <taxon>Methanomicrobia</taxon>
        <taxon>Methanosarcinales</taxon>
        <taxon>Methanosarcinaceae</taxon>
        <taxon>Methanococcoides</taxon>
    </lineage>
</organism>
<evidence type="ECO:0000313" key="3">
    <source>
        <dbReference type="Proteomes" id="UP000029859"/>
    </source>
</evidence>
<proteinExistence type="predicted"/>
<comment type="caution">
    <text evidence="2">The sequence shown here is derived from an EMBL/GenBank/DDBJ whole genome shotgun (WGS) entry which is preliminary data.</text>
</comment>
<dbReference type="PANTHER" id="PTHR43591:SF24">
    <property type="entry name" value="2-METHOXY-6-POLYPRENYL-1,4-BENZOQUINOL METHYLASE, MITOCHONDRIAL"/>
    <property type="match status" value="1"/>
</dbReference>
<keyword evidence="2" id="KW-0489">Methyltransferase</keyword>
<dbReference type="CDD" id="cd02440">
    <property type="entry name" value="AdoMet_MTases"/>
    <property type="match status" value="1"/>
</dbReference>
<evidence type="ECO:0000259" key="1">
    <source>
        <dbReference type="Pfam" id="PF08241"/>
    </source>
</evidence>
<dbReference type="GO" id="GO:0032259">
    <property type="term" value="P:methylation"/>
    <property type="evidence" value="ECO:0007669"/>
    <property type="project" value="UniProtKB-KW"/>
</dbReference>
<dbReference type="InterPro" id="IPR029063">
    <property type="entry name" value="SAM-dependent_MTases_sf"/>
</dbReference>
<gene>
    <name evidence="2" type="ORF">LI82_08095</name>
</gene>
<keyword evidence="2" id="KW-0808">Transferase</keyword>
<dbReference type="PANTHER" id="PTHR43591">
    <property type="entry name" value="METHYLTRANSFERASE"/>
    <property type="match status" value="1"/>
</dbReference>
<dbReference type="SUPFAM" id="SSF53335">
    <property type="entry name" value="S-adenosyl-L-methionine-dependent methyltransferases"/>
    <property type="match status" value="1"/>
</dbReference>
<dbReference type="GO" id="GO:0008757">
    <property type="term" value="F:S-adenosylmethionine-dependent methyltransferase activity"/>
    <property type="evidence" value="ECO:0007669"/>
    <property type="project" value="InterPro"/>
</dbReference>
<dbReference type="RefSeq" id="WP_048194754.1">
    <property type="nucleotide sequence ID" value="NZ_CAAGSM010000005.1"/>
</dbReference>
<dbReference type="Gene3D" id="3.40.50.150">
    <property type="entry name" value="Vaccinia Virus protein VP39"/>
    <property type="match status" value="1"/>
</dbReference>
<dbReference type="Proteomes" id="UP000029859">
    <property type="component" value="Unassembled WGS sequence"/>
</dbReference>
<protein>
    <submittedName>
        <fullName evidence="2">Methyltransferase</fullName>
    </submittedName>
</protein>
<dbReference type="EMBL" id="JRHO01000014">
    <property type="protein sequence ID" value="KGK97732.1"/>
    <property type="molecule type" value="Genomic_DNA"/>
</dbReference>
<sequence>MIDRSSDKVRFHDDYAEEFEDVATNVFAPIYPVISEQIIDRCNINSGICIDVGSGPASLAIAISKIMVGQVYAMDFSEKMVAIAKKRIDSGNLDEKVIPVLGDVHDMPFDDNFAELIVSRGSLFFWENVPEAFRQIYRVLKPGGSAYIGGGFGTAELKSKITREMEKRDENWSQTAAKRLERSKLDSFKKALLTAEIGHYEIIEDESGFWILFRKVE</sequence>
<dbReference type="OrthoDB" id="1018at2157"/>
<feature type="domain" description="Methyltransferase type 11" evidence="1">
    <location>
        <begin position="50"/>
        <end position="148"/>
    </location>
</feature>
<dbReference type="InterPro" id="IPR013216">
    <property type="entry name" value="Methyltransf_11"/>
</dbReference>
<keyword evidence="3" id="KW-1185">Reference proteome</keyword>
<name>A0A099SXV5_METMT</name>
<dbReference type="AlphaFoldDB" id="A0A099SXV5"/>